<reference evidence="1" key="1">
    <citation type="journal article" date="2019" name="bioRxiv">
        <title>The Genome of the Zebra Mussel, Dreissena polymorpha: A Resource for Invasive Species Research.</title>
        <authorList>
            <person name="McCartney M.A."/>
            <person name="Auch B."/>
            <person name="Kono T."/>
            <person name="Mallez S."/>
            <person name="Zhang Y."/>
            <person name="Obille A."/>
            <person name="Becker A."/>
            <person name="Abrahante J.E."/>
            <person name="Garbe J."/>
            <person name="Badalamenti J.P."/>
            <person name="Herman A."/>
            <person name="Mangelson H."/>
            <person name="Liachko I."/>
            <person name="Sullivan S."/>
            <person name="Sone E.D."/>
            <person name="Koren S."/>
            <person name="Silverstein K.A.T."/>
            <person name="Beckman K.B."/>
            <person name="Gohl D.M."/>
        </authorList>
    </citation>
    <scope>NUCLEOTIDE SEQUENCE</scope>
    <source>
        <strain evidence="1">Duluth1</strain>
        <tissue evidence="1">Whole animal</tissue>
    </source>
</reference>
<accession>A0A9D4CU32</accession>
<protein>
    <submittedName>
        <fullName evidence="1">Uncharacterized protein</fullName>
    </submittedName>
</protein>
<dbReference type="EMBL" id="JAIWYP010000012">
    <property type="protein sequence ID" value="KAH3730784.1"/>
    <property type="molecule type" value="Genomic_DNA"/>
</dbReference>
<comment type="caution">
    <text evidence="1">The sequence shown here is derived from an EMBL/GenBank/DDBJ whole genome shotgun (WGS) entry which is preliminary data.</text>
</comment>
<name>A0A9D4CU32_DREPO</name>
<sequence>MAYAAPAYEIGKKNRCLTGQKDKGHCARVKIDNAPGHRARAANERKSPIFASL</sequence>
<organism evidence="1 2">
    <name type="scientific">Dreissena polymorpha</name>
    <name type="common">Zebra mussel</name>
    <name type="synonym">Mytilus polymorpha</name>
    <dbReference type="NCBI Taxonomy" id="45954"/>
    <lineage>
        <taxon>Eukaryota</taxon>
        <taxon>Metazoa</taxon>
        <taxon>Spiralia</taxon>
        <taxon>Lophotrochozoa</taxon>
        <taxon>Mollusca</taxon>
        <taxon>Bivalvia</taxon>
        <taxon>Autobranchia</taxon>
        <taxon>Heteroconchia</taxon>
        <taxon>Euheterodonta</taxon>
        <taxon>Imparidentia</taxon>
        <taxon>Neoheterodontei</taxon>
        <taxon>Myida</taxon>
        <taxon>Dreissenoidea</taxon>
        <taxon>Dreissenidae</taxon>
        <taxon>Dreissena</taxon>
    </lineage>
</organism>
<dbReference type="Proteomes" id="UP000828390">
    <property type="component" value="Unassembled WGS sequence"/>
</dbReference>
<keyword evidence="2" id="KW-1185">Reference proteome</keyword>
<reference evidence="1" key="2">
    <citation type="submission" date="2020-11" db="EMBL/GenBank/DDBJ databases">
        <authorList>
            <person name="McCartney M.A."/>
            <person name="Auch B."/>
            <person name="Kono T."/>
            <person name="Mallez S."/>
            <person name="Becker A."/>
            <person name="Gohl D.M."/>
            <person name="Silverstein K.A.T."/>
            <person name="Koren S."/>
            <person name="Bechman K.B."/>
            <person name="Herman A."/>
            <person name="Abrahante J.E."/>
            <person name="Garbe J."/>
        </authorList>
    </citation>
    <scope>NUCLEOTIDE SEQUENCE</scope>
    <source>
        <strain evidence="1">Duluth1</strain>
        <tissue evidence="1">Whole animal</tissue>
    </source>
</reference>
<evidence type="ECO:0000313" key="1">
    <source>
        <dbReference type="EMBL" id="KAH3730784.1"/>
    </source>
</evidence>
<gene>
    <name evidence="1" type="ORF">DPMN_056781</name>
</gene>
<evidence type="ECO:0000313" key="2">
    <source>
        <dbReference type="Proteomes" id="UP000828390"/>
    </source>
</evidence>
<proteinExistence type="predicted"/>
<dbReference type="AlphaFoldDB" id="A0A9D4CU32"/>